<dbReference type="SUPFAM" id="SSF53850">
    <property type="entry name" value="Periplasmic binding protein-like II"/>
    <property type="match status" value="1"/>
</dbReference>
<dbReference type="Proteomes" id="UP001501842">
    <property type="component" value="Unassembled WGS sequence"/>
</dbReference>
<dbReference type="InterPro" id="IPR001638">
    <property type="entry name" value="Solute-binding_3/MltF_N"/>
</dbReference>
<dbReference type="PROSITE" id="PS51257">
    <property type="entry name" value="PROKAR_LIPOPROTEIN"/>
    <property type="match status" value="1"/>
</dbReference>
<proteinExistence type="inferred from homology"/>
<reference evidence="7" key="1">
    <citation type="journal article" date="2019" name="Int. J. Syst. Evol. Microbiol.">
        <title>The Global Catalogue of Microorganisms (GCM) 10K type strain sequencing project: providing services to taxonomists for standard genome sequencing and annotation.</title>
        <authorList>
            <consortium name="The Broad Institute Genomics Platform"/>
            <consortium name="The Broad Institute Genome Sequencing Center for Infectious Disease"/>
            <person name="Wu L."/>
            <person name="Ma J."/>
        </authorList>
    </citation>
    <scope>NUCLEOTIDE SEQUENCE [LARGE SCALE GENOMIC DNA]</scope>
    <source>
        <strain evidence="7">JCM 8201</strain>
    </source>
</reference>
<evidence type="ECO:0000313" key="6">
    <source>
        <dbReference type="EMBL" id="GAA2733756.1"/>
    </source>
</evidence>
<protein>
    <submittedName>
        <fullName evidence="6">Glutamate ABC transporter substrate-binding protein</fullName>
    </submittedName>
</protein>
<organism evidence="6 7">
    <name type="scientific">Actinocorallia aurantiaca</name>
    <dbReference type="NCBI Taxonomy" id="46204"/>
    <lineage>
        <taxon>Bacteria</taxon>
        <taxon>Bacillati</taxon>
        <taxon>Actinomycetota</taxon>
        <taxon>Actinomycetes</taxon>
        <taxon>Streptosporangiales</taxon>
        <taxon>Thermomonosporaceae</taxon>
        <taxon>Actinocorallia</taxon>
    </lineage>
</organism>
<dbReference type="PANTHER" id="PTHR30085">
    <property type="entry name" value="AMINO ACID ABC TRANSPORTER PERMEASE"/>
    <property type="match status" value="1"/>
</dbReference>
<keyword evidence="3 4" id="KW-0732">Signal</keyword>
<evidence type="ECO:0000259" key="5">
    <source>
        <dbReference type="SMART" id="SM00062"/>
    </source>
</evidence>
<dbReference type="Pfam" id="PF00497">
    <property type="entry name" value="SBP_bac_3"/>
    <property type="match status" value="1"/>
</dbReference>
<feature type="domain" description="Solute-binding protein family 3/N-terminal" evidence="5">
    <location>
        <begin position="41"/>
        <end position="269"/>
    </location>
</feature>
<evidence type="ECO:0000256" key="1">
    <source>
        <dbReference type="ARBA" id="ARBA00010333"/>
    </source>
</evidence>
<feature type="signal peptide" evidence="4">
    <location>
        <begin position="1"/>
        <end position="20"/>
    </location>
</feature>
<accession>A0ABP6GYL7</accession>
<dbReference type="InterPro" id="IPR051455">
    <property type="entry name" value="Bact_solute-bind_prot3"/>
</dbReference>
<feature type="chain" id="PRO_5047438037" evidence="4">
    <location>
        <begin position="21"/>
        <end position="285"/>
    </location>
</feature>
<keyword evidence="2" id="KW-0813">Transport</keyword>
<dbReference type="RefSeq" id="WP_344454271.1">
    <property type="nucleotide sequence ID" value="NZ_BAAATZ010000026.1"/>
</dbReference>
<gene>
    <name evidence="6" type="ORF">GCM10010439_54530</name>
</gene>
<evidence type="ECO:0000256" key="2">
    <source>
        <dbReference type="ARBA" id="ARBA00022448"/>
    </source>
</evidence>
<name>A0ABP6GYL7_9ACTN</name>
<evidence type="ECO:0000313" key="7">
    <source>
        <dbReference type="Proteomes" id="UP001501842"/>
    </source>
</evidence>
<dbReference type="PANTHER" id="PTHR30085:SF6">
    <property type="entry name" value="ABC TRANSPORTER GLUTAMINE-BINDING PROTEIN GLNH"/>
    <property type="match status" value="1"/>
</dbReference>
<comment type="caution">
    <text evidence="6">The sequence shown here is derived from an EMBL/GenBank/DDBJ whole genome shotgun (WGS) entry which is preliminary data.</text>
</comment>
<dbReference type="SMART" id="SM00062">
    <property type="entry name" value="PBPb"/>
    <property type="match status" value="1"/>
</dbReference>
<comment type="similarity">
    <text evidence="1">Belongs to the bacterial solute-binding protein 3 family.</text>
</comment>
<evidence type="ECO:0000256" key="4">
    <source>
        <dbReference type="SAM" id="SignalP"/>
    </source>
</evidence>
<dbReference type="Gene3D" id="3.40.190.10">
    <property type="entry name" value="Periplasmic binding protein-like II"/>
    <property type="match status" value="2"/>
</dbReference>
<dbReference type="CDD" id="cd13690">
    <property type="entry name" value="PBP2_GluB"/>
    <property type="match status" value="1"/>
</dbReference>
<sequence length="285" mass="29912">MRRIVLALAALALGSTALTACGGGDGGGSDNLVDKAKNDKKLTVGVKIDQPGVGVKKPDGTMEGFDVDVARYVAGKLGVPESGITWKETISANREPFIQQGQVDFVVATYSILPERKEKVTFAGPYIVAHQDIMVRSDESSVTKVEDLKDKRICQASGSNSYKRITDPAPNGQGIKAKLVPAGSYSECVAKLKGGTLDAVTTDDLILAGFGAQSPSDYKILGTPFTDEKYGVGLKKGDTAGCEAVNGAITEMYKDGTAAQLLKKWFGQTAGLQLPTEAPAFEGCA</sequence>
<keyword evidence="7" id="KW-1185">Reference proteome</keyword>
<dbReference type="EMBL" id="BAAATZ010000026">
    <property type="protein sequence ID" value="GAA2733756.1"/>
    <property type="molecule type" value="Genomic_DNA"/>
</dbReference>
<evidence type="ECO:0000256" key="3">
    <source>
        <dbReference type="ARBA" id="ARBA00022729"/>
    </source>
</evidence>